<dbReference type="AlphaFoldDB" id="A0A1I1J2J4"/>
<gene>
    <name evidence="1" type="ORF">SAMN05660443_2527</name>
</gene>
<protein>
    <recommendedName>
        <fullName evidence="3">Cytochrome oxidase Cu insertion factor, SCO1/SenC/PrrC family</fullName>
    </recommendedName>
</protein>
<reference evidence="1 2" key="1">
    <citation type="submission" date="2016-10" db="EMBL/GenBank/DDBJ databases">
        <authorList>
            <person name="de Groot N.N."/>
        </authorList>
    </citation>
    <scope>NUCLEOTIDE SEQUENCE [LARGE SCALE GENOMIC DNA]</scope>
    <source>
        <strain evidence="1 2">DSM 18438</strain>
    </source>
</reference>
<sequence length="166" mass="18622">MSNRIKLLLLMILMAAPVMASWSMHLFKVGIPEQQTAKGDLLPELPPLAEWPLDWQADGRWWLVMAADQECAAVCDQQADKLWRIHRALGREAERVFRLRAGGDDALPGEVAEAWTGLPPEGVEPGKAWIVDPQGQVVLAYQADVEPGDIHRDLMRLLRINQDQGR</sequence>
<name>A0A1I1J2J4_9GAMM</name>
<dbReference type="EMBL" id="FOLH01000005">
    <property type="protein sequence ID" value="SFC40153.1"/>
    <property type="molecule type" value="Genomic_DNA"/>
</dbReference>
<dbReference type="OrthoDB" id="9785445at2"/>
<dbReference type="STRING" id="1122252.SAMN05660443_2527"/>
<proteinExistence type="predicted"/>
<evidence type="ECO:0000313" key="2">
    <source>
        <dbReference type="Proteomes" id="UP000199058"/>
    </source>
</evidence>
<dbReference type="Proteomes" id="UP000199058">
    <property type="component" value="Unassembled WGS sequence"/>
</dbReference>
<keyword evidence="2" id="KW-1185">Reference proteome</keyword>
<accession>A0A1I1J2J4</accession>
<organism evidence="1 2">
    <name type="scientific">Marinospirillum celere</name>
    <dbReference type="NCBI Taxonomy" id="1122252"/>
    <lineage>
        <taxon>Bacteria</taxon>
        <taxon>Pseudomonadati</taxon>
        <taxon>Pseudomonadota</taxon>
        <taxon>Gammaproteobacteria</taxon>
        <taxon>Oceanospirillales</taxon>
        <taxon>Oceanospirillaceae</taxon>
        <taxon>Marinospirillum</taxon>
    </lineage>
</organism>
<dbReference type="RefSeq" id="WP_091964324.1">
    <property type="nucleotide sequence ID" value="NZ_FOLH01000005.1"/>
</dbReference>
<evidence type="ECO:0000313" key="1">
    <source>
        <dbReference type="EMBL" id="SFC40153.1"/>
    </source>
</evidence>
<evidence type="ECO:0008006" key="3">
    <source>
        <dbReference type="Google" id="ProtNLM"/>
    </source>
</evidence>